<dbReference type="AlphaFoldDB" id="A0A5N8XLV8"/>
<sequence length="237" mass="25420">MTEHAFPELFEEPLSLALDRRGRAGEPAPPGPPLEGRVLLGGPLSVPVTPEYVAEDRDMALFVEQEAARAVYHVVHLAVTMATEPVSPRLDHVQIDLELSTSAGAGGNGGEPPLAWSMAPLKVTEETEIGTTFKLGPQLRIAQVQGSLGEVSRTRTGRRTVPLLEATGELSPEPRWVLRGTKGVPLSGSQRLVVVIRVPVGSRTRVVTSVRAAVVKGSILRKYVRQLPEPLSLSTVV</sequence>
<keyword evidence="2" id="KW-1185">Reference proteome</keyword>
<protein>
    <submittedName>
        <fullName evidence="1">Uncharacterized protein</fullName>
    </submittedName>
</protein>
<dbReference type="EMBL" id="VJZC01000212">
    <property type="protein sequence ID" value="MPY60433.1"/>
    <property type="molecule type" value="Genomic_DNA"/>
</dbReference>
<gene>
    <name evidence="1" type="ORF">FNH08_25720</name>
</gene>
<comment type="caution">
    <text evidence="1">The sequence shown here is derived from an EMBL/GenBank/DDBJ whole genome shotgun (WGS) entry which is preliminary data.</text>
</comment>
<proteinExistence type="predicted"/>
<name>A0A5N8XLV8_9ACTN</name>
<organism evidence="1 2">
    <name type="scientific">Streptomyces spongiae</name>
    <dbReference type="NCBI Taxonomy" id="565072"/>
    <lineage>
        <taxon>Bacteria</taxon>
        <taxon>Bacillati</taxon>
        <taxon>Actinomycetota</taxon>
        <taxon>Actinomycetes</taxon>
        <taxon>Kitasatosporales</taxon>
        <taxon>Streptomycetaceae</taxon>
        <taxon>Streptomyces</taxon>
    </lineage>
</organism>
<accession>A0A5N8XLV8</accession>
<dbReference type="Proteomes" id="UP000400924">
    <property type="component" value="Unassembled WGS sequence"/>
</dbReference>
<dbReference type="RefSeq" id="WP_152773913.1">
    <property type="nucleotide sequence ID" value="NZ_VJZC01000212.1"/>
</dbReference>
<reference evidence="1 2" key="1">
    <citation type="submission" date="2019-07" db="EMBL/GenBank/DDBJ databases">
        <title>New species of Amycolatopsis and Streptomyces.</title>
        <authorList>
            <person name="Duangmal K."/>
            <person name="Teo W.F.A."/>
            <person name="Lipun K."/>
        </authorList>
    </citation>
    <scope>NUCLEOTIDE SEQUENCE [LARGE SCALE GENOMIC DNA]</scope>
    <source>
        <strain evidence="1 2">NBRC 106415</strain>
    </source>
</reference>
<evidence type="ECO:0000313" key="2">
    <source>
        <dbReference type="Proteomes" id="UP000400924"/>
    </source>
</evidence>
<evidence type="ECO:0000313" key="1">
    <source>
        <dbReference type="EMBL" id="MPY60433.1"/>
    </source>
</evidence>
<dbReference type="OrthoDB" id="4216762at2"/>